<accession>A0A8S2GGD3</accession>
<gene>
    <name evidence="1" type="ORF">OVA965_LOCUS46203</name>
    <name evidence="2" type="ORF">TMI583_LOCUS20476</name>
</gene>
<name>A0A8S2GGD3_9BILA</name>
<reference evidence="1" key="1">
    <citation type="submission" date="2021-02" db="EMBL/GenBank/DDBJ databases">
        <authorList>
            <person name="Nowell W R."/>
        </authorList>
    </citation>
    <scope>NUCLEOTIDE SEQUENCE</scope>
</reference>
<proteinExistence type="predicted"/>
<dbReference type="Proteomes" id="UP000682733">
    <property type="component" value="Unassembled WGS sequence"/>
</dbReference>
<dbReference type="EMBL" id="CAJOBA010017270">
    <property type="protein sequence ID" value="CAF3894880.1"/>
    <property type="molecule type" value="Genomic_DNA"/>
</dbReference>
<sequence>EMKLYDDSLLISTERLGRGIQGINSETYSKSLHDHIEHFANMENKRHNINILYENLDRDTRQRYSRTHQQELDRKSNDLQVCV</sequence>
<comment type="caution">
    <text evidence="1">The sequence shown here is derived from an EMBL/GenBank/DDBJ whole genome shotgun (WGS) entry which is preliminary data.</text>
</comment>
<dbReference type="Proteomes" id="UP000677228">
    <property type="component" value="Unassembled WGS sequence"/>
</dbReference>
<evidence type="ECO:0000313" key="3">
    <source>
        <dbReference type="Proteomes" id="UP000677228"/>
    </source>
</evidence>
<dbReference type="EMBL" id="CAJNOK010083365">
    <property type="protein sequence ID" value="CAF1685808.1"/>
    <property type="molecule type" value="Genomic_DNA"/>
</dbReference>
<evidence type="ECO:0000313" key="1">
    <source>
        <dbReference type="EMBL" id="CAF1685808.1"/>
    </source>
</evidence>
<organism evidence="1 3">
    <name type="scientific">Didymodactylos carnosus</name>
    <dbReference type="NCBI Taxonomy" id="1234261"/>
    <lineage>
        <taxon>Eukaryota</taxon>
        <taxon>Metazoa</taxon>
        <taxon>Spiralia</taxon>
        <taxon>Gnathifera</taxon>
        <taxon>Rotifera</taxon>
        <taxon>Eurotatoria</taxon>
        <taxon>Bdelloidea</taxon>
        <taxon>Philodinida</taxon>
        <taxon>Philodinidae</taxon>
        <taxon>Didymodactylos</taxon>
    </lineage>
</organism>
<protein>
    <submittedName>
        <fullName evidence="1">Uncharacterized protein</fullName>
    </submittedName>
</protein>
<feature type="non-terminal residue" evidence="1">
    <location>
        <position position="1"/>
    </location>
</feature>
<evidence type="ECO:0000313" key="2">
    <source>
        <dbReference type="EMBL" id="CAF3894880.1"/>
    </source>
</evidence>
<dbReference type="AlphaFoldDB" id="A0A8S2GGD3"/>